<name>A0A1L0FLQ6_9ASCO</name>
<dbReference type="GO" id="GO:0031942">
    <property type="term" value="C:i-AAA complex"/>
    <property type="evidence" value="ECO:0007669"/>
    <property type="project" value="TreeGrafter"/>
</dbReference>
<keyword evidence="2" id="KW-0812">Transmembrane</keyword>
<evidence type="ECO:0008006" key="5">
    <source>
        <dbReference type="Google" id="ProtNLM"/>
    </source>
</evidence>
<dbReference type="GO" id="GO:0006515">
    <property type="term" value="P:protein quality control for misfolded or incompletely synthesized proteins"/>
    <property type="evidence" value="ECO:0007669"/>
    <property type="project" value="TreeGrafter"/>
</dbReference>
<evidence type="ECO:0000313" key="3">
    <source>
        <dbReference type="EMBL" id="SGZ40502.1"/>
    </source>
</evidence>
<sequence length="528" mass="61421">MFNLIKYRAGFRYQVQTAPRFSTLSITKACNTIIKSQYVLKQRNQLLKCNTTKRGLHQFSSSTTNNVNNQTPPLNNKGNNGKKSAVLRNVLMIVILGLTAVIVIQPYNPFPSPVAKELRKALWAERKQDYLKSIGHYINALSIYDQGEIKTDKLSDEYTGIELKIMEMYLNLNMYKEASMVLLELSYRYYNYLNDTILENKKVNYGLLSRLYCRDLRCVIKFVDIQFQHQNVGMNPDSLIRLLQAHLKLADSEVFAKDMSVARDLIEEAIQYKQEAQEFPVYPKFVNMITDDNLSTDDNGFLNINLNNHRTSFVFEPFKDELFVAKDLLDALYYQKNDFNKAIGNKRMSLSMMVAANSEPGMLMMTQANLGTTYYMRLQQLREEYKYFKENPDKFKEIFLTEENLENKTKIFMDHLEKNMNILVENVKTCYNGVLNFTNDTKKKIKYNIKDNYIDSKIAESIVLSKYGLAVLNMNMYEHEETSLVDLQYCKRLLMDAKNLSKELGNSDLLLPIETEMKILEELNNQKA</sequence>
<evidence type="ECO:0000256" key="2">
    <source>
        <dbReference type="SAM" id="Phobius"/>
    </source>
</evidence>
<dbReference type="InterPro" id="IPR040201">
    <property type="entry name" value="Mrg3-like"/>
</dbReference>
<dbReference type="AlphaFoldDB" id="A0A1L0FLQ6"/>
<dbReference type="OrthoDB" id="10050400at2759"/>
<protein>
    <recommendedName>
        <fullName evidence="5">Mitochondrial inner membrane i-AAA protease supercomplex subunit MGR3</fullName>
    </recommendedName>
</protein>
<dbReference type="VEuPathDB" id="FungiDB:HGUI_02702"/>
<keyword evidence="2" id="KW-1133">Transmembrane helix</keyword>
<dbReference type="EMBL" id="FQNF01000052">
    <property type="protein sequence ID" value="SGZ40502.1"/>
    <property type="molecule type" value="Genomic_DNA"/>
</dbReference>
<accession>A0A1L0FLQ6</accession>
<dbReference type="Proteomes" id="UP000183365">
    <property type="component" value="Unassembled WGS sequence"/>
</dbReference>
<keyword evidence="4" id="KW-1185">Reference proteome</keyword>
<evidence type="ECO:0000313" key="4">
    <source>
        <dbReference type="Proteomes" id="UP000183365"/>
    </source>
</evidence>
<dbReference type="PANTHER" id="PTHR28142">
    <property type="entry name" value="MITOCHONDRIAL INNER MEMBRANE I-AAA PROTEASE SUPERCOMPLEX SUBUNIT MGR3-RELATED"/>
    <property type="match status" value="1"/>
</dbReference>
<feature type="compositionally biased region" description="Low complexity" evidence="1">
    <location>
        <begin position="60"/>
        <end position="80"/>
    </location>
</feature>
<feature type="region of interest" description="Disordered" evidence="1">
    <location>
        <begin position="58"/>
        <end position="80"/>
    </location>
</feature>
<organism evidence="3 4">
    <name type="scientific">Hanseniaspora guilliermondii</name>
    <dbReference type="NCBI Taxonomy" id="56406"/>
    <lineage>
        <taxon>Eukaryota</taxon>
        <taxon>Fungi</taxon>
        <taxon>Dikarya</taxon>
        <taxon>Ascomycota</taxon>
        <taxon>Saccharomycotina</taxon>
        <taxon>Saccharomycetes</taxon>
        <taxon>Saccharomycodales</taxon>
        <taxon>Saccharomycodaceae</taxon>
        <taxon>Hanseniaspora</taxon>
    </lineage>
</organism>
<gene>
    <name evidence="3" type="ORF">HGUI_02702</name>
</gene>
<reference evidence="4" key="1">
    <citation type="submission" date="2016-11" db="EMBL/GenBank/DDBJ databases">
        <authorList>
            <person name="Guldener U."/>
        </authorList>
    </citation>
    <scope>NUCLEOTIDE SEQUENCE [LARGE SCALE GENOMIC DNA]</scope>
</reference>
<keyword evidence="2" id="KW-0472">Membrane</keyword>
<evidence type="ECO:0000256" key="1">
    <source>
        <dbReference type="SAM" id="MobiDB-lite"/>
    </source>
</evidence>
<dbReference type="GO" id="GO:0051787">
    <property type="term" value="F:misfolded protein binding"/>
    <property type="evidence" value="ECO:0007669"/>
    <property type="project" value="TreeGrafter"/>
</dbReference>
<dbReference type="PANTHER" id="PTHR28142:SF1">
    <property type="entry name" value="MITOCHONDRIAL INNER MEMBRANE I-AAA PROTEASE SUPERCOMPLEX SUBUNIT MGR3-RELATED"/>
    <property type="match status" value="1"/>
</dbReference>
<proteinExistence type="predicted"/>
<feature type="transmembrane region" description="Helical" evidence="2">
    <location>
        <begin position="86"/>
        <end position="107"/>
    </location>
</feature>